<feature type="compositionally biased region" description="Basic and acidic residues" evidence="4">
    <location>
        <begin position="178"/>
        <end position="189"/>
    </location>
</feature>
<dbReference type="Pfam" id="PF08799">
    <property type="entry name" value="PRP4"/>
    <property type="match status" value="1"/>
</dbReference>
<dbReference type="PANTHER" id="PTHR19846:SF0">
    <property type="entry name" value="PRE-MRNA PROCESSING FACTOR 4"/>
    <property type="match status" value="1"/>
</dbReference>
<feature type="domain" description="Pre-mRNA processing factor 4 (PRP4)-like" evidence="5">
    <location>
        <begin position="90"/>
        <end position="141"/>
    </location>
</feature>
<reference evidence="8" key="1">
    <citation type="submission" date="2012-12" db="EMBL/GenBank/DDBJ databases">
        <authorList>
            <person name="Hellsten U."/>
            <person name="Grimwood J."/>
            <person name="Chapman J.A."/>
            <person name="Shapiro H."/>
            <person name="Aerts A."/>
            <person name="Otillar R.P."/>
            <person name="Terry A.Y."/>
            <person name="Boore J.L."/>
            <person name="Simakov O."/>
            <person name="Marletaz F."/>
            <person name="Cho S.-J."/>
            <person name="Edsinger-Gonzales E."/>
            <person name="Havlak P."/>
            <person name="Kuo D.-H."/>
            <person name="Larsson T."/>
            <person name="Lv J."/>
            <person name="Arendt D."/>
            <person name="Savage R."/>
            <person name="Osoegawa K."/>
            <person name="de Jong P."/>
            <person name="Lindberg D.R."/>
            <person name="Seaver E.C."/>
            <person name="Weisblat D.A."/>
            <person name="Putnam N.H."/>
            <person name="Grigoriev I.V."/>
            <person name="Rokhsar D.S."/>
        </authorList>
    </citation>
    <scope>NUCLEOTIDE SEQUENCE</scope>
    <source>
        <strain evidence="8">I ESC-2004</strain>
    </source>
</reference>
<dbReference type="Gene3D" id="4.10.280.110">
    <property type="entry name" value="Pre-mRNA processing factor 4 domain"/>
    <property type="match status" value="1"/>
</dbReference>
<dbReference type="GO" id="GO:0017070">
    <property type="term" value="F:U6 snRNA binding"/>
    <property type="evidence" value="ECO:0007669"/>
    <property type="project" value="TreeGrafter"/>
</dbReference>
<dbReference type="InterPro" id="IPR015943">
    <property type="entry name" value="WD40/YVTN_repeat-like_dom_sf"/>
</dbReference>
<dbReference type="AlphaFoldDB" id="R7TEG0"/>
<organism evidence="6">
    <name type="scientific">Capitella teleta</name>
    <name type="common">Polychaete worm</name>
    <dbReference type="NCBI Taxonomy" id="283909"/>
    <lineage>
        <taxon>Eukaryota</taxon>
        <taxon>Metazoa</taxon>
        <taxon>Spiralia</taxon>
        <taxon>Lophotrochozoa</taxon>
        <taxon>Annelida</taxon>
        <taxon>Polychaeta</taxon>
        <taxon>Sedentaria</taxon>
        <taxon>Scolecida</taxon>
        <taxon>Capitellidae</taxon>
        <taxon>Capitella</taxon>
    </lineage>
</organism>
<accession>R7TEG0</accession>
<dbReference type="FunCoup" id="R7TEG0">
    <property type="interactions" value="1379"/>
</dbReference>
<dbReference type="GO" id="GO:0046540">
    <property type="term" value="C:U4/U6 x U5 tri-snRNP complex"/>
    <property type="evidence" value="ECO:0007669"/>
    <property type="project" value="TreeGrafter"/>
</dbReference>
<evidence type="ECO:0000256" key="1">
    <source>
        <dbReference type="ARBA" id="ARBA00022574"/>
    </source>
</evidence>
<feature type="region of interest" description="Disordered" evidence="4">
    <location>
        <begin position="178"/>
        <end position="198"/>
    </location>
</feature>
<evidence type="ECO:0000313" key="8">
    <source>
        <dbReference type="Proteomes" id="UP000014760"/>
    </source>
</evidence>
<proteinExistence type="predicted"/>
<keyword evidence="1 3" id="KW-0853">WD repeat</keyword>
<dbReference type="PROSITE" id="PS50082">
    <property type="entry name" value="WD_REPEATS_2"/>
    <property type="match status" value="2"/>
</dbReference>
<evidence type="ECO:0000256" key="2">
    <source>
        <dbReference type="ARBA" id="ARBA00022737"/>
    </source>
</evidence>
<dbReference type="InterPro" id="IPR019775">
    <property type="entry name" value="WD40_repeat_CS"/>
</dbReference>
<dbReference type="Gene3D" id="2.130.10.10">
    <property type="entry name" value="YVTN repeat-like/Quinoprotein amine dehydrogenase"/>
    <property type="match status" value="1"/>
</dbReference>
<evidence type="ECO:0000256" key="3">
    <source>
        <dbReference type="PROSITE-ProRule" id="PRU00221"/>
    </source>
</evidence>
<dbReference type="EMBL" id="AMQN01032644">
    <property type="status" value="NOT_ANNOTATED_CDS"/>
    <property type="molecule type" value="Genomic_DNA"/>
</dbReference>
<keyword evidence="2" id="KW-0677">Repeat</keyword>
<reference evidence="6 8" key="2">
    <citation type="journal article" date="2013" name="Nature">
        <title>Insights into bilaterian evolution from three spiralian genomes.</title>
        <authorList>
            <person name="Simakov O."/>
            <person name="Marletaz F."/>
            <person name="Cho S.J."/>
            <person name="Edsinger-Gonzales E."/>
            <person name="Havlak P."/>
            <person name="Hellsten U."/>
            <person name="Kuo D.H."/>
            <person name="Larsson T."/>
            <person name="Lv J."/>
            <person name="Arendt D."/>
            <person name="Savage R."/>
            <person name="Osoegawa K."/>
            <person name="de Jong P."/>
            <person name="Grimwood J."/>
            <person name="Chapman J.A."/>
            <person name="Shapiro H."/>
            <person name="Aerts A."/>
            <person name="Otillar R.P."/>
            <person name="Terry A.Y."/>
            <person name="Boore J.L."/>
            <person name="Grigoriev I.V."/>
            <person name="Lindberg D.R."/>
            <person name="Seaver E.C."/>
            <person name="Weisblat D.A."/>
            <person name="Putnam N.H."/>
            <person name="Rokhsar D.S."/>
        </authorList>
    </citation>
    <scope>NUCLEOTIDE SEQUENCE</scope>
    <source>
        <strain evidence="6 8">I ESC-2004</strain>
    </source>
</reference>
<dbReference type="OMA" id="NMETANI"/>
<dbReference type="InterPro" id="IPR036322">
    <property type="entry name" value="WD40_repeat_dom_sf"/>
</dbReference>
<keyword evidence="8" id="KW-1185">Reference proteome</keyword>
<dbReference type="InterPro" id="IPR036285">
    <property type="entry name" value="PRP4-like_sf"/>
</dbReference>
<dbReference type="STRING" id="283909.R7TEG0"/>
<feature type="repeat" description="WD" evidence="3">
    <location>
        <begin position="215"/>
        <end position="256"/>
    </location>
</feature>
<feature type="repeat" description="WD" evidence="3">
    <location>
        <begin position="257"/>
        <end position="306"/>
    </location>
</feature>
<dbReference type="OrthoDB" id="540662at2759"/>
<evidence type="ECO:0000313" key="7">
    <source>
        <dbReference type="EnsemblMetazoa" id="CapteP166413"/>
    </source>
</evidence>
<sequence length="336" mass="38132">MSDEEELHYVRKTSLHYGSIEEQEKTRIAKGKYGESLGHDAIKAGIRAGNINLAGGQSMYIDPDDSSQNKKDLLEEFERRKRVRQIHVSTDDGEVKIQLRQFGEPICLFGEGPQDRRERLRKLLGEMGNEIFKKKNLEESDKKKKKDEENVTWYHQGPDHLRAARLFLARYSLPRAQSRLEKEREEHKASTGTQKQAKLQELHKKMRTLSIESSQIGDSRPISFVEFSPNGKLMATASWSGLCKLWSVPECEEVRTLRGHGVNVGAIVFHPQATISLDESACCMASCSQDGAVKLWNLTSEEPVADIEGHAPNRVSRLAYHPSGRFLGTCWLVRLF</sequence>
<evidence type="ECO:0000259" key="5">
    <source>
        <dbReference type="SMART" id="SM00500"/>
    </source>
</evidence>
<protein>
    <recommendedName>
        <fullName evidence="5">Pre-mRNA processing factor 4 (PRP4)-like domain-containing protein</fullName>
    </recommendedName>
</protein>
<dbReference type="PROSITE" id="PS00678">
    <property type="entry name" value="WD_REPEATS_1"/>
    <property type="match status" value="1"/>
</dbReference>
<dbReference type="GO" id="GO:0000398">
    <property type="term" value="P:mRNA splicing, via spliceosome"/>
    <property type="evidence" value="ECO:0007669"/>
    <property type="project" value="TreeGrafter"/>
</dbReference>
<dbReference type="Proteomes" id="UP000014760">
    <property type="component" value="Unassembled WGS sequence"/>
</dbReference>
<dbReference type="SUPFAM" id="SSF158230">
    <property type="entry name" value="PRP4-like"/>
    <property type="match status" value="1"/>
</dbReference>
<evidence type="ECO:0000313" key="6">
    <source>
        <dbReference type="EMBL" id="ELT89451.1"/>
    </source>
</evidence>
<dbReference type="GO" id="GO:0030621">
    <property type="term" value="F:U4 snRNA binding"/>
    <property type="evidence" value="ECO:0007669"/>
    <property type="project" value="TreeGrafter"/>
</dbReference>
<reference evidence="7" key="3">
    <citation type="submission" date="2015-06" db="UniProtKB">
        <authorList>
            <consortium name="EnsemblMetazoa"/>
        </authorList>
    </citation>
    <scope>IDENTIFICATION</scope>
</reference>
<dbReference type="Pfam" id="PF00400">
    <property type="entry name" value="WD40"/>
    <property type="match status" value="2"/>
</dbReference>
<gene>
    <name evidence="6" type="ORF">CAPTEDRAFT_166413</name>
</gene>
<dbReference type="PANTHER" id="PTHR19846">
    <property type="entry name" value="WD40 REPEAT PROTEIN"/>
    <property type="match status" value="1"/>
</dbReference>
<dbReference type="InterPro" id="IPR014906">
    <property type="entry name" value="PRP4-like"/>
</dbReference>
<dbReference type="SUPFAM" id="SSF50978">
    <property type="entry name" value="WD40 repeat-like"/>
    <property type="match status" value="1"/>
</dbReference>
<dbReference type="EMBL" id="KB311346">
    <property type="protein sequence ID" value="ELT89451.1"/>
    <property type="molecule type" value="Genomic_DNA"/>
</dbReference>
<dbReference type="InterPro" id="IPR001680">
    <property type="entry name" value="WD40_rpt"/>
</dbReference>
<dbReference type="EnsemblMetazoa" id="CapteT166413">
    <property type="protein sequence ID" value="CapteP166413"/>
    <property type="gene ID" value="CapteG166413"/>
</dbReference>
<evidence type="ECO:0000256" key="4">
    <source>
        <dbReference type="SAM" id="MobiDB-lite"/>
    </source>
</evidence>
<dbReference type="SMART" id="SM00320">
    <property type="entry name" value="WD40"/>
    <property type="match status" value="3"/>
</dbReference>
<name>R7TEG0_CAPTE</name>
<dbReference type="SMART" id="SM00500">
    <property type="entry name" value="SFM"/>
    <property type="match status" value="1"/>
</dbReference>
<dbReference type="HOGENOM" id="CLU_000288_57_20_1"/>